<evidence type="ECO:0000259" key="8">
    <source>
        <dbReference type="Pfam" id="PF02687"/>
    </source>
</evidence>
<feature type="transmembrane region" description="Helical" evidence="7">
    <location>
        <begin position="484"/>
        <end position="508"/>
    </location>
</feature>
<proteinExistence type="inferred from homology"/>
<comment type="caution">
    <text evidence="10">The sequence shown here is derived from an EMBL/GenBank/DDBJ whole genome shotgun (WGS) entry which is preliminary data.</text>
</comment>
<evidence type="ECO:0000313" key="10">
    <source>
        <dbReference type="EMBL" id="PKY73434.1"/>
    </source>
</evidence>
<feature type="transmembrane region" description="Helical" evidence="7">
    <location>
        <begin position="350"/>
        <end position="373"/>
    </location>
</feature>
<dbReference type="GO" id="GO:0098797">
    <property type="term" value="C:plasma membrane protein complex"/>
    <property type="evidence" value="ECO:0007669"/>
    <property type="project" value="TreeGrafter"/>
</dbReference>
<evidence type="ECO:0000256" key="2">
    <source>
        <dbReference type="ARBA" id="ARBA00005236"/>
    </source>
</evidence>
<name>A0A2I1IQP1_9ACTO</name>
<evidence type="ECO:0000259" key="9">
    <source>
        <dbReference type="Pfam" id="PF12704"/>
    </source>
</evidence>
<feature type="domain" description="MacB-like periplasmic core" evidence="9">
    <location>
        <begin position="17"/>
        <end position="228"/>
    </location>
</feature>
<dbReference type="STRING" id="33007.HMPREF3198_01060"/>
<dbReference type="PANTHER" id="PTHR30489:SF0">
    <property type="entry name" value="LIPOPROTEIN-RELEASING SYSTEM TRANSMEMBRANE PROTEIN LOLE"/>
    <property type="match status" value="1"/>
</dbReference>
<dbReference type="PANTHER" id="PTHR30489">
    <property type="entry name" value="LIPOPROTEIN-RELEASING SYSTEM TRANSMEMBRANE PROTEIN LOLE"/>
    <property type="match status" value="1"/>
</dbReference>
<keyword evidence="5 7" id="KW-1133">Transmembrane helix</keyword>
<feature type="transmembrane region" description="Helical" evidence="7">
    <location>
        <begin position="724"/>
        <end position="745"/>
    </location>
</feature>
<gene>
    <name evidence="10" type="ORF">CYJ19_02300</name>
</gene>
<feature type="domain" description="ABC3 transporter permease C-terminal" evidence="8">
    <location>
        <begin position="263"/>
        <end position="382"/>
    </location>
</feature>
<evidence type="ECO:0000256" key="5">
    <source>
        <dbReference type="ARBA" id="ARBA00022989"/>
    </source>
</evidence>
<feature type="transmembrane region" description="Helical" evidence="7">
    <location>
        <begin position="816"/>
        <end position="837"/>
    </location>
</feature>
<dbReference type="Pfam" id="PF02687">
    <property type="entry name" value="FtsX"/>
    <property type="match status" value="2"/>
</dbReference>
<dbReference type="RefSeq" id="WP_024330572.1">
    <property type="nucleotide sequence ID" value="NZ_JASOXK010000012.1"/>
</dbReference>
<evidence type="ECO:0000256" key="6">
    <source>
        <dbReference type="ARBA" id="ARBA00023136"/>
    </source>
</evidence>
<dbReference type="AlphaFoldDB" id="A0A2I1IQP1"/>
<reference evidence="10 11" key="1">
    <citation type="submission" date="2017-12" db="EMBL/GenBank/DDBJ databases">
        <title>Phylogenetic diversity of female urinary microbiome.</title>
        <authorList>
            <person name="Thomas-White K."/>
            <person name="Wolfe A.J."/>
        </authorList>
    </citation>
    <scope>NUCLEOTIDE SEQUENCE [LARGE SCALE GENOMIC DNA]</scope>
    <source>
        <strain evidence="10 11">UMB0402</strain>
    </source>
</reference>
<keyword evidence="4 7" id="KW-0812">Transmembrane</keyword>
<feature type="domain" description="MacB-like periplasmic core" evidence="9">
    <location>
        <begin position="487"/>
        <end position="687"/>
    </location>
</feature>
<comment type="similarity">
    <text evidence="2">Belongs to the ABC-4 integral membrane protein family. LolC/E subfamily.</text>
</comment>
<dbReference type="Pfam" id="PF12704">
    <property type="entry name" value="MacB_PCD"/>
    <property type="match status" value="2"/>
</dbReference>
<dbReference type="InterPro" id="IPR025857">
    <property type="entry name" value="MacB_PCD"/>
</dbReference>
<evidence type="ECO:0000313" key="11">
    <source>
        <dbReference type="Proteomes" id="UP000235122"/>
    </source>
</evidence>
<dbReference type="Proteomes" id="UP000235122">
    <property type="component" value="Unassembled WGS sequence"/>
</dbReference>
<feature type="transmembrane region" description="Helical" evidence="7">
    <location>
        <begin position="313"/>
        <end position="338"/>
    </location>
</feature>
<dbReference type="InterPro" id="IPR051447">
    <property type="entry name" value="Lipoprotein-release_system"/>
</dbReference>
<feature type="transmembrane region" description="Helical" evidence="7">
    <location>
        <begin position="432"/>
        <end position="463"/>
    </location>
</feature>
<feature type="domain" description="ABC3 transporter permease C-terminal" evidence="8">
    <location>
        <begin position="728"/>
        <end position="843"/>
    </location>
</feature>
<feature type="transmembrane region" description="Helical" evidence="7">
    <location>
        <begin position="12"/>
        <end position="36"/>
    </location>
</feature>
<feature type="transmembrane region" description="Helical" evidence="7">
    <location>
        <begin position="398"/>
        <end position="420"/>
    </location>
</feature>
<evidence type="ECO:0000256" key="7">
    <source>
        <dbReference type="SAM" id="Phobius"/>
    </source>
</evidence>
<keyword evidence="6 7" id="KW-0472">Membrane</keyword>
<dbReference type="InterPro" id="IPR003838">
    <property type="entry name" value="ABC3_permease_C"/>
</dbReference>
<sequence length="851" mass="89030">MLKVTLRGIRAHLGRFLLTMIAVALGIAFLSGTLSLRQVLDDNFKSLTASARTADVYVVGPKISNSSSPLTMRDQVSIDLQNKVSQVDGVSKVLPYYVATSVLMKSDGTPLRSAATAISQVVEPGEGGPKLTQGKPPQQNQLALPVQDGKKFGLHPGDKVKLVAEGTPMDFTVSGFYKLPQEVKAYQIIYLNPEQAQELIGASGKAMYLSVATDKGASASQVAKNIDKVLEGGNQALTASQLADEDNKTIDQVLGFVNTFLLVFVLLALFIGTFIIANTFQMSVKARTKEFALMRAVGVSSGQIFTSVALESFVIGLIGSVVGVAVGTGLLSLMAALVTHLGLPLEIKHAMPLSVAGIALIVGILVTVLGALLPAREAASTAPVEAMRTAQGANEKPLTVRNIIGGVLVAAGLFLTFAVATKTVRFSSPGLLLGIGAAALLFGLIALLPTLAKPIAWLLAWPLRIFRPQGRIGLRNVLRSPRRIGSTAGALLIGMALVSAGSTLAASVRESTADQMKNELKAPLVINTIQGTKPTPLSKPLKDKILAVDGVTSINDSLQVGVAAAYGASASPRQAKPILVGRFSPDQMAKDLKLQVEAGKIADLGSQKIAVSEGASEDLKVGSKVNVIGSSGTPVPFTVVARYKSAVIQATALVLPDEADRVGLSQTVSGGAFLRLANPTDHQQVEKVQKRVQNILKDTYTFEVLTPSELDSSVQTGINQVMGILYGLLGLSIIIAILGIVNTLSLSVSERTREIGLMRAVGMSRLGIAGTITVESVLITIFGALAGILTGCYLGWALLKYLGSSGINTVSIPWNVIIVLAIGSVAVGIIAAIIPAFNASRKPILEAISDE</sequence>
<protein>
    <submittedName>
        <fullName evidence="10">ABC transporter permease</fullName>
    </submittedName>
</protein>
<evidence type="ECO:0000256" key="3">
    <source>
        <dbReference type="ARBA" id="ARBA00022475"/>
    </source>
</evidence>
<accession>A0A2I1IQP1</accession>
<dbReference type="GeneID" id="35865950"/>
<evidence type="ECO:0000256" key="4">
    <source>
        <dbReference type="ARBA" id="ARBA00022692"/>
    </source>
</evidence>
<dbReference type="GO" id="GO:0044874">
    <property type="term" value="P:lipoprotein localization to outer membrane"/>
    <property type="evidence" value="ECO:0007669"/>
    <property type="project" value="TreeGrafter"/>
</dbReference>
<comment type="subcellular location">
    <subcellularLocation>
        <location evidence="1">Cell membrane</location>
        <topology evidence="1">Multi-pass membrane protein</topology>
    </subcellularLocation>
</comment>
<feature type="transmembrane region" description="Helical" evidence="7">
    <location>
        <begin position="766"/>
        <end position="796"/>
    </location>
</feature>
<keyword evidence="3" id="KW-1003">Cell membrane</keyword>
<dbReference type="EMBL" id="PKKO01000001">
    <property type="protein sequence ID" value="PKY73434.1"/>
    <property type="molecule type" value="Genomic_DNA"/>
</dbReference>
<organism evidence="10 11">
    <name type="scientific">Winkia neuii</name>
    <dbReference type="NCBI Taxonomy" id="33007"/>
    <lineage>
        <taxon>Bacteria</taxon>
        <taxon>Bacillati</taxon>
        <taxon>Actinomycetota</taxon>
        <taxon>Actinomycetes</taxon>
        <taxon>Actinomycetales</taxon>
        <taxon>Actinomycetaceae</taxon>
        <taxon>Winkia</taxon>
    </lineage>
</organism>
<feature type="transmembrane region" description="Helical" evidence="7">
    <location>
        <begin position="253"/>
        <end position="277"/>
    </location>
</feature>
<keyword evidence="11" id="KW-1185">Reference proteome</keyword>
<evidence type="ECO:0000256" key="1">
    <source>
        <dbReference type="ARBA" id="ARBA00004651"/>
    </source>
</evidence>